<dbReference type="Pfam" id="PF14559">
    <property type="entry name" value="TPR_19"/>
    <property type="match status" value="1"/>
</dbReference>
<dbReference type="SUPFAM" id="SSF48452">
    <property type="entry name" value="TPR-like"/>
    <property type="match status" value="1"/>
</dbReference>
<protein>
    <submittedName>
        <fullName evidence="2">Tetratricopeptide TPR_2 repeat protein</fullName>
    </submittedName>
</protein>
<sequence>MTEILESDRLTQLETREQVMRLVSAGALSPDSRSLALLEYLLHHWHTKGPGVPIKAYGIAVDVLGRGADFDPSTDSIVRVEIGRLRKLLAFYYQGPGQGDLIRIGIPRGQIMPEITLLREIAKSGSSPETGPQIVARLGRPYPLMAAVLIGASVAIASIVFLNRDRLFGAPEFPHLAVSAVTNQTVHHDLDFLSSGLENQLITELSHYRSLRVLYGESPQMAYRSAPEYLVRGALNQRGTQIDMAIHLVRTADQSVVWSSISNFSPDDPDLASNVAAALRNIVVQIAAPSGALNAEERNRLATFSRSWKAAAPAAYICYLHWQSFDLTKAPEDETYARNCLKKLTDAGLQNGSIWAAQAFMVFFDWTRSGGGGSDPALEKALAAASRAIALDPTSSETHEAMASILLARGQPDAALESLRRAVEFNPSNPELRVKIGWQQCLSGQWDDGSAQIRNAMAELSSEPGWYRIPLALDAFRQGDFATSLAESRLIAASGDRRGLVLALAAARAQDDAEAEIHFAAELEKIRLTPAAALSEIRAVFDQPMLFTKYQAILAKSDG</sequence>
<keyword evidence="3" id="KW-1185">Reference proteome</keyword>
<dbReference type="PROSITE" id="PS50005">
    <property type="entry name" value="TPR"/>
    <property type="match status" value="1"/>
</dbReference>
<evidence type="ECO:0000313" key="3">
    <source>
        <dbReference type="Proteomes" id="UP000010121"/>
    </source>
</evidence>
<dbReference type="OrthoDB" id="54411at2"/>
<dbReference type="InterPro" id="IPR011990">
    <property type="entry name" value="TPR-like_helical_dom_sf"/>
</dbReference>
<dbReference type="Proteomes" id="UP000010121">
    <property type="component" value="Unassembled WGS sequence"/>
</dbReference>
<dbReference type="InterPro" id="IPR019734">
    <property type="entry name" value="TPR_rpt"/>
</dbReference>
<dbReference type="AlphaFoldDB" id="C8S416"/>
<dbReference type="Gene3D" id="1.25.40.10">
    <property type="entry name" value="Tetratricopeptide repeat domain"/>
    <property type="match status" value="1"/>
</dbReference>
<proteinExistence type="predicted"/>
<dbReference type="EMBL" id="ACYY01000022">
    <property type="protein sequence ID" value="EEW24278.1"/>
    <property type="molecule type" value="Genomic_DNA"/>
</dbReference>
<reference evidence="2 3" key="1">
    <citation type="submission" date="2009-08" db="EMBL/GenBank/DDBJ databases">
        <title>The draft genome of Rhodobacter sp. SW2.</title>
        <authorList>
            <consortium name="US DOE Joint Genome Institute (JGI-PGF)"/>
            <person name="Lucas S."/>
            <person name="Copeland A."/>
            <person name="Lapidus A."/>
            <person name="Glavina del Rio T."/>
            <person name="Tice H."/>
            <person name="Bruce D."/>
            <person name="Goodwin L."/>
            <person name="Pitluck S."/>
            <person name="Larimer F."/>
            <person name="Land M.L."/>
            <person name="Hauser L."/>
            <person name="Emerson D."/>
        </authorList>
    </citation>
    <scope>NUCLEOTIDE SEQUENCE [LARGE SCALE GENOMIC DNA]</scope>
    <source>
        <strain evidence="2 3">SW2</strain>
    </source>
</reference>
<dbReference type="eggNOG" id="COG5616">
    <property type="taxonomic scope" value="Bacteria"/>
</dbReference>
<dbReference type="RefSeq" id="WP_008032016.1">
    <property type="nucleotide sequence ID" value="NZ_ACYY01000022.1"/>
</dbReference>
<comment type="caution">
    <text evidence="2">The sequence shown here is derived from an EMBL/GenBank/DDBJ whole genome shotgun (WGS) entry which is preliminary data.</text>
</comment>
<dbReference type="STRING" id="371731.Rsw2DRAFT_2794"/>
<gene>
    <name evidence="2" type="ORF">Rsw2DRAFT_2794</name>
</gene>
<feature type="repeat" description="TPR" evidence="1">
    <location>
        <begin position="396"/>
        <end position="429"/>
    </location>
</feature>
<name>C8S416_9RHOB</name>
<evidence type="ECO:0000313" key="2">
    <source>
        <dbReference type="EMBL" id="EEW24278.1"/>
    </source>
</evidence>
<dbReference type="eggNOG" id="COG0457">
    <property type="taxonomic scope" value="Bacteria"/>
</dbReference>
<organism evidence="2 3">
    <name type="scientific">Rhodobacter ferrooxidans</name>
    <dbReference type="NCBI Taxonomy" id="371731"/>
    <lineage>
        <taxon>Bacteria</taxon>
        <taxon>Pseudomonadati</taxon>
        <taxon>Pseudomonadota</taxon>
        <taxon>Alphaproteobacteria</taxon>
        <taxon>Rhodobacterales</taxon>
        <taxon>Rhodobacter group</taxon>
        <taxon>Rhodobacter</taxon>
    </lineage>
</organism>
<evidence type="ECO:0000256" key="1">
    <source>
        <dbReference type="PROSITE-ProRule" id="PRU00339"/>
    </source>
</evidence>
<keyword evidence="1" id="KW-0802">TPR repeat</keyword>
<accession>C8S416</accession>